<feature type="region of interest" description="Disordered" evidence="1">
    <location>
        <begin position="79"/>
        <end position="102"/>
    </location>
</feature>
<dbReference type="InterPro" id="IPR056193">
    <property type="entry name" value="bHLH_NCOA1-3"/>
</dbReference>
<evidence type="ECO:0000313" key="5">
    <source>
        <dbReference type="RefSeq" id="XP_022258240.1"/>
    </source>
</evidence>
<proteinExistence type="predicted"/>
<dbReference type="RefSeq" id="XP_022258241.1">
    <property type="nucleotide sequence ID" value="XM_022402533.1"/>
</dbReference>
<dbReference type="Pfam" id="PF23172">
    <property type="entry name" value="bHLH_NCOA"/>
    <property type="match status" value="1"/>
</dbReference>
<keyword evidence="3" id="KW-1185">Reference proteome</keyword>
<dbReference type="InterPro" id="IPR036638">
    <property type="entry name" value="HLH_DNA-bd_sf"/>
</dbReference>
<dbReference type="PANTHER" id="PTHR10684">
    <property type="entry name" value="NUCLEAR RECEPTOR COACTIVATOR"/>
    <property type="match status" value="1"/>
</dbReference>
<sequence>MSLVSNVTNENRSATTENLPELYLNKCLNDRNCQPRESVCFEELAELISASLADMSSLSVKPEKCAIIQETVSQIHRIQQQQAAGERDELQESEVSSSNSSILNSEVLGPLLLEVSL</sequence>
<evidence type="ECO:0000259" key="2">
    <source>
        <dbReference type="Pfam" id="PF23172"/>
    </source>
</evidence>
<evidence type="ECO:0000313" key="4">
    <source>
        <dbReference type="RefSeq" id="XP_022258239.1"/>
    </source>
</evidence>
<feature type="compositionally biased region" description="Low complexity" evidence="1">
    <location>
        <begin position="93"/>
        <end position="102"/>
    </location>
</feature>
<evidence type="ECO:0000313" key="3">
    <source>
        <dbReference type="Proteomes" id="UP000694941"/>
    </source>
</evidence>
<evidence type="ECO:0000256" key="1">
    <source>
        <dbReference type="SAM" id="MobiDB-lite"/>
    </source>
</evidence>
<dbReference type="RefSeq" id="XP_022258240.1">
    <property type="nucleotide sequence ID" value="XM_022402532.1"/>
</dbReference>
<dbReference type="InterPro" id="IPR017426">
    <property type="entry name" value="Nuclear_rcpt_coactivator"/>
</dbReference>
<dbReference type="Proteomes" id="UP000694941">
    <property type="component" value="Unplaced"/>
</dbReference>
<accession>A0ABM1TQT3</accession>
<protein>
    <submittedName>
        <fullName evidence="4 5">Nuclear receptor coactivator 3-like</fullName>
    </submittedName>
</protein>
<feature type="domain" description="Nuclear receptor coactivator 1-3 bHLH" evidence="2">
    <location>
        <begin position="27"/>
        <end position="75"/>
    </location>
</feature>
<evidence type="ECO:0000313" key="6">
    <source>
        <dbReference type="RefSeq" id="XP_022258241.1"/>
    </source>
</evidence>
<dbReference type="GeneID" id="111089645"/>
<name>A0ABM1TQT3_LIMPO</name>
<gene>
    <name evidence="4 5 6" type="primary">LOC111089645</name>
</gene>
<reference evidence="4 5" key="1">
    <citation type="submission" date="2025-05" db="UniProtKB">
        <authorList>
            <consortium name="RefSeq"/>
        </authorList>
    </citation>
    <scope>IDENTIFICATION</scope>
    <source>
        <tissue evidence="4 5">Muscle</tissue>
    </source>
</reference>
<dbReference type="PANTHER" id="PTHR10684:SF4">
    <property type="entry name" value="TAIMAN, ISOFORM G"/>
    <property type="match status" value="1"/>
</dbReference>
<dbReference type="RefSeq" id="XP_022258239.1">
    <property type="nucleotide sequence ID" value="XM_022402531.1"/>
</dbReference>
<dbReference type="Gene3D" id="4.10.280.10">
    <property type="entry name" value="Helix-loop-helix DNA-binding domain"/>
    <property type="match status" value="1"/>
</dbReference>
<organism evidence="3 4">
    <name type="scientific">Limulus polyphemus</name>
    <name type="common">Atlantic horseshoe crab</name>
    <dbReference type="NCBI Taxonomy" id="6850"/>
    <lineage>
        <taxon>Eukaryota</taxon>
        <taxon>Metazoa</taxon>
        <taxon>Ecdysozoa</taxon>
        <taxon>Arthropoda</taxon>
        <taxon>Chelicerata</taxon>
        <taxon>Merostomata</taxon>
        <taxon>Xiphosura</taxon>
        <taxon>Limulidae</taxon>
        <taxon>Limulus</taxon>
    </lineage>
</organism>